<comment type="caution">
    <text evidence="2">The sequence shown here is derived from an EMBL/GenBank/DDBJ whole genome shotgun (WGS) entry which is preliminary data.</text>
</comment>
<evidence type="ECO:0000313" key="2">
    <source>
        <dbReference type="EMBL" id="GII57729.1"/>
    </source>
</evidence>
<reference evidence="2" key="1">
    <citation type="submission" date="2021-01" db="EMBL/GenBank/DDBJ databases">
        <title>Whole genome shotgun sequence of Planotetraspora thailandica NBRC 104271.</title>
        <authorList>
            <person name="Komaki H."/>
            <person name="Tamura T."/>
        </authorList>
    </citation>
    <scope>NUCLEOTIDE SEQUENCE</scope>
    <source>
        <strain evidence="2">NBRC 104271</strain>
    </source>
</reference>
<dbReference type="Gene3D" id="3.40.50.360">
    <property type="match status" value="1"/>
</dbReference>
<dbReference type="EMBL" id="BOOR01000055">
    <property type="protein sequence ID" value="GII57729.1"/>
    <property type="molecule type" value="Genomic_DNA"/>
</dbReference>
<feature type="domain" description="Flavodoxin-like fold" evidence="1">
    <location>
        <begin position="3"/>
        <end position="170"/>
    </location>
</feature>
<dbReference type="SUPFAM" id="SSF52218">
    <property type="entry name" value="Flavoproteins"/>
    <property type="match status" value="1"/>
</dbReference>
<dbReference type="Proteomes" id="UP000605992">
    <property type="component" value="Unassembled WGS sequence"/>
</dbReference>
<dbReference type="AlphaFoldDB" id="A0A8J3V4N9"/>
<name>A0A8J3V4N9_9ACTN</name>
<keyword evidence="3" id="KW-1185">Reference proteome</keyword>
<protein>
    <submittedName>
        <fullName evidence="2">FMN-dependent NADH-azoreductase</fullName>
    </submittedName>
</protein>
<dbReference type="InterPro" id="IPR050104">
    <property type="entry name" value="FMN-dep_NADH:Q_OxRdtase_AzoR1"/>
</dbReference>
<dbReference type="InterPro" id="IPR029039">
    <property type="entry name" value="Flavoprotein-like_sf"/>
</dbReference>
<dbReference type="InterPro" id="IPR003680">
    <property type="entry name" value="Flavodoxin_fold"/>
</dbReference>
<dbReference type="PANTHER" id="PTHR43741">
    <property type="entry name" value="FMN-DEPENDENT NADH-AZOREDUCTASE 1"/>
    <property type="match status" value="1"/>
</dbReference>
<gene>
    <name evidence="2" type="primary">acpD</name>
    <name evidence="2" type="ORF">Pth03_61180</name>
</gene>
<evidence type="ECO:0000259" key="1">
    <source>
        <dbReference type="Pfam" id="PF02525"/>
    </source>
</evidence>
<sequence length="219" mass="23431">MSTIFRLDASIRDEASGSVTRAVASTLETALTAQQGGLTIVRREIGLTPLPSTAWAASAFAGYVPSEERSATQREGVALAATLADELVEADAYVLAVPFYNYGVSQHFKTWVDLVMTDARFGPGAKPLDGRPAFLVIARGGGYGAGTPREGWDHATAWLLRILTDLWGLDVQIIESELTLAPVTPAMESLRELAAKNLRNAHDSAEGHGRELARKLLVG</sequence>
<organism evidence="2 3">
    <name type="scientific">Planotetraspora thailandica</name>
    <dbReference type="NCBI Taxonomy" id="487172"/>
    <lineage>
        <taxon>Bacteria</taxon>
        <taxon>Bacillati</taxon>
        <taxon>Actinomycetota</taxon>
        <taxon>Actinomycetes</taxon>
        <taxon>Streptosporangiales</taxon>
        <taxon>Streptosporangiaceae</taxon>
        <taxon>Planotetraspora</taxon>
    </lineage>
</organism>
<dbReference type="RefSeq" id="WP_203947844.1">
    <property type="nucleotide sequence ID" value="NZ_BOOR01000055.1"/>
</dbReference>
<evidence type="ECO:0000313" key="3">
    <source>
        <dbReference type="Proteomes" id="UP000605992"/>
    </source>
</evidence>
<dbReference type="Pfam" id="PF02525">
    <property type="entry name" value="Flavodoxin_2"/>
    <property type="match status" value="1"/>
</dbReference>
<proteinExistence type="predicted"/>
<accession>A0A8J3V4N9</accession>
<dbReference type="PANTHER" id="PTHR43741:SF4">
    <property type="entry name" value="FMN-DEPENDENT NADH:QUINONE OXIDOREDUCTASE"/>
    <property type="match status" value="1"/>
</dbReference>